<keyword evidence="2" id="KW-1003">Cell membrane</keyword>
<keyword evidence="7" id="KW-0732">Signal</keyword>
<dbReference type="InterPro" id="IPR001123">
    <property type="entry name" value="LeuE-type"/>
</dbReference>
<feature type="transmembrane region" description="Helical" evidence="6">
    <location>
        <begin position="113"/>
        <end position="135"/>
    </location>
</feature>
<dbReference type="AlphaFoldDB" id="A0A6B3SV79"/>
<sequence>MISFTTLCLFLIAVLALQLSPGPNMAFVVSHAAAHGTRAGMAAGAGIAAADLLHTLFTVTGISALVAAWPPSFDLIRYAGAAYLVWLAIKAIVPQAKAASALRAPVPVPAARIFRMAMLNCLLNPKALLFFMIFLPQFVDAGRGKVSLQLAIFGGIVAVVALLFNGILALCSGMAAGLLKRASGSRVPGIGLAAVMLGLALRLVFLDRPQAA</sequence>
<dbReference type="RefSeq" id="WP_163968573.1">
    <property type="nucleotide sequence ID" value="NZ_JAAIVB010000084.1"/>
</dbReference>
<feature type="transmembrane region" description="Helical" evidence="6">
    <location>
        <begin position="75"/>
        <end position="93"/>
    </location>
</feature>
<keyword evidence="5 6" id="KW-0472">Membrane</keyword>
<feature type="transmembrane region" description="Helical" evidence="6">
    <location>
        <begin position="147"/>
        <end position="175"/>
    </location>
</feature>
<evidence type="ECO:0000256" key="5">
    <source>
        <dbReference type="ARBA" id="ARBA00023136"/>
    </source>
</evidence>
<gene>
    <name evidence="8" type="ORF">G3574_26465</name>
</gene>
<evidence type="ECO:0000256" key="1">
    <source>
        <dbReference type="ARBA" id="ARBA00004651"/>
    </source>
</evidence>
<keyword evidence="4 6" id="KW-1133">Transmembrane helix</keyword>
<protein>
    <submittedName>
        <fullName evidence="8">LysE family translocator</fullName>
    </submittedName>
</protein>
<keyword evidence="9" id="KW-1185">Reference proteome</keyword>
<evidence type="ECO:0000313" key="8">
    <source>
        <dbReference type="EMBL" id="NEX64637.1"/>
    </source>
</evidence>
<evidence type="ECO:0000256" key="7">
    <source>
        <dbReference type="SAM" id="SignalP"/>
    </source>
</evidence>
<dbReference type="PANTHER" id="PTHR30086:SF20">
    <property type="entry name" value="ARGININE EXPORTER PROTEIN ARGO-RELATED"/>
    <property type="match status" value="1"/>
</dbReference>
<feature type="signal peptide" evidence="7">
    <location>
        <begin position="1"/>
        <end position="26"/>
    </location>
</feature>
<feature type="chain" id="PRO_5025398007" evidence="7">
    <location>
        <begin position="27"/>
        <end position="212"/>
    </location>
</feature>
<dbReference type="PIRSF" id="PIRSF006324">
    <property type="entry name" value="LeuE"/>
    <property type="match status" value="1"/>
</dbReference>
<evidence type="ECO:0000256" key="6">
    <source>
        <dbReference type="SAM" id="Phobius"/>
    </source>
</evidence>
<evidence type="ECO:0000256" key="3">
    <source>
        <dbReference type="ARBA" id="ARBA00022692"/>
    </source>
</evidence>
<dbReference type="Proteomes" id="UP000482155">
    <property type="component" value="Unassembled WGS sequence"/>
</dbReference>
<comment type="subcellular location">
    <subcellularLocation>
        <location evidence="1">Cell membrane</location>
        <topology evidence="1">Multi-pass membrane protein</topology>
    </subcellularLocation>
</comment>
<keyword evidence="3 6" id="KW-0812">Transmembrane</keyword>
<dbReference type="Pfam" id="PF01810">
    <property type="entry name" value="LysE"/>
    <property type="match status" value="1"/>
</dbReference>
<comment type="caution">
    <text evidence="8">The sequence shown here is derived from an EMBL/GenBank/DDBJ whole genome shotgun (WGS) entry which is preliminary data.</text>
</comment>
<name>A0A6B3SV79_9BURK</name>
<evidence type="ECO:0000256" key="2">
    <source>
        <dbReference type="ARBA" id="ARBA00022475"/>
    </source>
</evidence>
<organism evidence="8 9">
    <name type="scientific">Noviherbaspirillum galbum</name>
    <dbReference type="NCBI Taxonomy" id="2709383"/>
    <lineage>
        <taxon>Bacteria</taxon>
        <taxon>Pseudomonadati</taxon>
        <taxon>Pseudomonadota</taxon>
        <taxon>Betaproteobacteria</taxon>
        <taxon>Burkholderiales</taxon>
        <taxon>Oxalobacteraceae</taxon>
        <taxon>Noviherbaspirillum</taxon>
    </lineage>
</organism>
<proteinExistence type="predicted"/>
<dbReference type="EMBL" id="JAAIVB010000084">
    <property type="protein sequence ID" value="NEX64637.1"/>
    <property type="molecule type" value="Genomic_DNA"/>
</dbReference>
<feature type="transmembrane region" description="Helical" evidence="6">
    <location>
        <begin position="187"/>
        <end position="205"/>
    </location>
</feature>
<evidence type="ECO:0000256" key="4">
    <source>
        <dbReference type="ARBA" id="ARBA00022989"/>
    </source>
</evidence>
<dbReference type="GO" id="GO:0005886">
    <property type="term" value="C:plasma membrane"/>
    <property type="evidence" value="ECO:0007669"/>
    <property type="project" value="UniProtKB-SubCell"/>
</dbReference>
<feature type="transmembrane region" description="Helical" evidence="6">
    <location>
        <begin position="44"/>
        <end position="68"/>
    </location>
</feature>
<reference evidence="8 9" key="1">
    <citation type="submission" date="2020-02" db="EMBL/GenBank/DDBJ databases">
        <authorList>
            <person name="Kim M.K."/>
        </authorList>
    </citation>
    <scope>NUCLEOTIDE SEQUENCE [LARGE SCALE GENOMIC DNA]</scope>
    <source>
        <strain evidence="8 9">17J57-3</strain>
    </source>
</reference>
<accession>A0A6B3SV79</accession>
<dbReference type="GO" id="GO:0015171">
    <property type="term" value="F:amino acid transmembrane transporter activity"/>
    <property type="evidence" value="ECO:0007669"/>
    <property type="project" value="TreeGrafter"/>
</dbReference>
<dbReference type="PANTHER" id="PTHR30086">
    <property type="entry name" value="ARGININE EXPORTER PROTEIN ARGO"/>
    <property type="match status" value="1"/>
</dbReference>
<evidence type="ECO:0000313" key="9">
    <source>
        <dbReference type="Proteomes" id="UP000482155"/>
    </source>
</evidence>